<accession>A0A7X0NP47</accession>
<comment type="caution">
    <text evidence="1">The sequence shown here is derived from an EMBL/GenBank/DDBJ whole genome shotgun (WGS) entry which is preliminary data.</text>
</comment>
<dbReference type="AlphaFoldDB" id="A0A7X0NP47"/>
<evidence type="ECO:0000313" key="2">
    <source>
        <dbReference type="Proteomes" id="UP000565579"/>
    </source>
</evidence>
<name>A0A7X0NP47_9ACTN</name>
<dbReference type="RefSeq" id="WP_246546406.1">
    <property type="nucleotide sequence ID" value="NZ_JACHMI010000001.1"/>
</dbReference>
<organism evidence="1 2">
    <name type="scientific">Nonomuraea rubra</name>
    <dbReference type="NCBI Taxonomy" id="46180"/>
    <lineage>
        <taxon>Bacteria</taxon>
        <taxon>Bacillati</taxon>
        <taxon>Actinomycetota</taxon>
        <taxon>Actinomycetes</taxon>
        <taxon>Streptosporangiales</taxon>
        <taxon>Streptosporangiaceae</taxon>
        <taxon>Nonomuraea</taxon>
    </lineage>
</organism>
<dbReference type="Gene3D" id="1.10.357.10">
    <property type="entry name" value="Tetracycline Repressor, domain 2"/>
    <property type="match status" value="1"/>
</dbReference>
<keyword evidence="2" id="KW-1185">Reference proteome</keyword>
<evidence type="ECO:0000313" key="1">
    <source>
        <dbReference type="EMBL" id="MBB6547001.1"/>
    </source>
</evidence>
<sequence>MIADATGLNGDTITELVGDKSDLYLKVMEQAYLTLKASQDAAFAAFTHDQAGVRRLADHHLDFCMTHPEVPELWIHRWLGMPPTSREWRPAISNPCSTAWPTSYRIFSPPASISTGRCGP</sequence>
<gene>
    <name evidence="1" type="ORF">HD593_001796</name>
</gene>
<dbReference type="Proteomes" id="UP000565579">
    <property type="component" value="Unassembled WGS sequence"/>
</dbReference>
<dbReference type="EMBL" id="JACHMI010000001">
    <property type="protein sequence ID" value="MBB6547001.1"/>
    <property type="molecule type" value="Genomic_DNA"/>
</dbReference>
<protein>
    <submittedName>
        <fullName evidence="1">AcrR family transcriptional regulator</fullName>
    </submittedName>
</protein>
<proteinExistence type="predicted"/>
<reference evidence="1 2" key="1">
    <citation type="submission" date="2020-08" db="EMBL/GenBank/DDBJ databases">
        <title>Sequencing the genomes of 1000 actinobacteria strains.</title>
        <authorList>
            <person name="Klenk H.-P."/>
        </authorList>
    </citation>
    <scope>NUCLEOTIDE SEQUENCE [LARGE SCALE GENOMIC DNA]</scope>
    <source>
        <strain evidence="1 2">DSM 43768</strain>
    </source>
</reference>